<name>A0A8T2MW60_9TELE</name>
<dbReference type="EMBL" id="JAFBMS010000332">
    <property type="protein sequence ID" value="KAG9331450.1"/>
    <property type="molecule type" value="Genomic_DNA"/>
</dbReference>
<feature type="compositionally biased region" description="Basic and acidic residues" evidence="1">
    <location>
        <begin position="8"/>
        <end position="19"/>
    </location>
</feature>
<comment type="caution">
    <text evidence="2">The sequence shown here is derived from an EMBL/GenBank/DDBJ whole genome shotgun (WGS) entry which is preliminary data.</text>
</comment>
<organism evidence="2 3">
    <name type="scientific">Albula glossodonta</name>
    <name type="common">roundjaw bonefish</name>
    <dbReference type="NCBI Taxonomy" id="121402"/>
    <lineage>
        <taxon>Eukaryota</taxon>
        <taxon>Metazoa</taxon>
        <taxon>Chordata</taxon>
        <taxon>Craniata</taxon>
        <taxon>Vertebrata</taxon>
        <taxon>Euteleostomi</taxon>
        <taxon>Actinopterygii</taxon>
        <taxon>Neopterygii</taxon>
        <taxon>Teleostei</taxon>
        <taxon>Albuliformes</taxon>
        <taxon>Albulidae</taxon>
        <taxon>Albula</taxon>
    </lineage>
</organism>
<dbReference type="Gene3D" id="6.10.250.1080">
    <property type="match status" value="1"/>
</dbReference>
<reference evidence="2" key="1">
    <citation type="thesis" date="2021" institute="BYU ScholarsArchive" country="Provo, UT, USA">
        <title>Applications of and Algorithms for Genome Assembly and Genomic Analyses with an Emphasis on Marine Teleosts.</title>
        <authorList>
            <person name="Pickett B.D."/>
        </authorList>
    </citation>
    <scope>NUCLEOTIDE SEQUENCE</scope>
    <source>
        <strain evidence="2">HI-2016</strain>
    </source>
</reference>
<dbReference type="AlphaFoldDB" id="A0A8T2MW60"/>
<evidence type="ECO:0000313" key="3">
    <source>
        <dbReference type="Proteomes" id="UP000824540"/>
    </source>
</evidence>
<dbReference type="Proteomes" id="UP000824540">
    <property type="component" value="Unassembled WGS sequence"/>
</dbReference>
<sequence>MPLNYTNKLEKQLGEKKQENSNLQKEVGEKKQENSNLQKQLWEKEQEFSDLHTRYSSMRASYLPTEMCSSFSPEKT</sequence>
<protein>
    <submittedName>
        <fullName evidence="2">Uncharacterized protein</fullName>
    </submittedName>
</protein>
<evidence type="ECO:0000256" key="1">
    <source>
        <dbReference type="SAM" id="MobiDB-lite"/>
    </source>
</evidence>
<gene>
    <name evidence="2" type="ORF">JZ751_019142</name>
</gene>
<feature type="region of interest" description="Disordered" evidence="1">
    <location>
        <begin position="1"/>
        <end position="37"/>
    </location>
</feature>
<feature type="non-terminal residue" evidence="2">
    <location>
        <position position="1"/>
    </location>
</feature>
<accession>A0A8T2MW60</accession>
<evidence type="ECO:0000313" key="2">
    <source>
        <dbReference type="EMBL" id="KAG9331450.1"/>
    </source>
</evidence>
<keyword evidence="3" id="KW-1185">Reference proteome</keyword>
<proteinExistence type="predicted"/>